<feature type="compositionally biased region" description="Polar residues" evidence="1">
    <location>
        <begin position="24"/>
        <end position="42"/>
    </location>
</feature>
<accession>A0A9D4ITH3</accession>
<organism evidence="2 3">
    <name type="scientific">Dreissena polymorpha</name>
    <name type="common">Zebra mussel</name>
    <name type="synonym">Mytilus polymorpha</name>
    <dbReference type="NCBI Taxonomy" id="45954"/>
    <lineage>
        <taxon>Eukaryota</taxon>
        <taxon>Metazoa</taxon>
        <taxon>Spiralia</taxon>
        <taxon>Lophotrochozoa</taxon>
        <taxon>Mollusca</taxon>
        <taxon>Bivalvia</taxon>
        <taxon>Autobranchia</taxon>
        <taxon>Heteroconchia</taxon>
        <taxon>Euheterodonta</taxon>
        <taxon>Imparidentia</taxon>
        <taxon>Neoheterodontei</taxon>
        <taxon>Myida</taxon>
        <taxon>Dreissenoidea</taxon>
        <taxon>Dreissenidae</taxon>
        <taxon>Dreissena</taxon>
    </lineage>
</organism>
<dbReference type="PANTHER" id="PTHR47526">
    <property type="entry name" value="ATP-DEPENDENT DNA HELICASE"/>
    <property type="match status" value="1"/>
</dbReference>
<evidence type="ECO:0000313" key="2">
    <source>
        <dbReference type="EMBL" id="KAH3784282.1"/>
    </source>
</evidence>
<dbReference type="AlphaFoldDB" id="A0A9D4ITH3"/>
<evidence type="ECO:0000256" key="1">
    <source>
        <dbReference type="SAM" id="MobiDB-lite"/>
    </source>
</evidence>
<name>A0A9D4ITH3_DREPO</name>
<feature type="region of interest" description="Disordered" evidence="1">
    <location>
        <begin position="24"/>
        <end position="43"/>
    </location>
</feature>
<proteinExistence type="predicted"/>
<evidence type="ECO:0000313" key="3">
    <source>
        <dbReference type="Proteomes" id="UP000828390"/>
    </source>
</evidence>
<reference evidence="2" key="2">
    <citation type="submission" date="2020-11" db="EMBL/GenBank/DDBJ databases">
        <authorList>
            <person name="McCartney M.A."/>
            <person name="Auch B."/>
            <person name="Kono T."/>
            <person name="Mallez S."/>
            <person name="Becker A."/>
            <person name="Gohl D.M."/>
            <person name="Silverstein K.A.T."/>
            <person name="Koren S."/>
            <person name="Bechman K.B."/>
            <person name="Herman A."/>
            <person name="Abrahante J.E."/>
            <person name="Garbe J."/>
        </authorList>
    </citation>
    <scope>NUCLEOTIDE SEQUENCE</scope>
    <source>
        <strain evidence="2">Duluth1</strain>
        <tissue evidence="2">Whole animal</tissue>
    </source>
</reference>
<sequence>MHGTCNHIAGVLFRVENAVKTGETKTSSTSMKSRWNVPSSKPQTKDAVAVMDVTWKKGHYRKNPAEVEDKRRKHSLKLNFTPLNKRQTEEVKNITKLKNDLYNLVKEDVPNSCFILTIEKRHITAKVDPQMPHSLGEIANRLDPEASDPRGEFLQRIAISKEQCGVLSEATVEQSNSKAWNEHRKGRVTASLFH</sequence>
<gene>
    <name evidence="2" type="ORF">DPMN_162236</name>
</gene>
<dbReference type="EMBL" id="JAIWYP010000008">
    <property type="protein sequence ID" value="KAH3784282.1"/>
    <property type="molecule type" value="Genomic_DNA"/>
</dbReference>
<comment type="caution">
    <text evidence="2">The sequence shown here is derived from an EMBL/GenBank/DDBJ whole genome shotgun (WGS) entry which is preliminary data.</text>
</comment>
<keyword evidence="3" id="KW-1185">Reference proteome</keyword>
<reference evidence="2" key="1">
    <citation type="journal article" date="2019" name="bioRxiv">
        <title>The Genome of the Zebra Mussel, Dreissena polymorpha: A Resource for Invasive Species Research.</title>
        <authorList>
            <person name="McCartney M.A."/>
            <person name="Auch B."/>
            <person name="Kono T."/>
            <person name="Mallez S."/>
            <person name="Zhang Y."/>
            <person name="Obille A."/>
            <person name="Becker A."/>
            <person name="Abrahante J.E."/>
            <person name="Garbe J."/>
            <person name="Badalamenti J.P."/>
            <person name="Herman A."/>
            <person name="Mangelson H."/>
            <person name="Liachko I."/>
            <person name="Sullivan S."/>
            <person name="Sone E.D."/>
            <person name="Koren S."/>
            <person name="Silverstein K.A.T."/>
            <person name="Beckman K.B."/>
            <person name="Gohl D.M."/>
        </authorList>
    </citation>
    <scope>NUCLEOTIDE SEQUENCE</scope>
    <source>
        <strain evidence="2">Duluth1</strain>
        <tissue evidence="2">Whole animal</tissue>
    </source>
</reference>
<dbReference type="PANTHER" id="PTHR47526:SF3">
    <property type="entry name" value="PHD-TYPE DOMAIN-CONTAINING PROTEIN"/>
    <property type="match status" value="1"/>
</dbReference>
<protein>
    <submittedName>
        <fullName evidence="2">Uncharacterized protein</fullName>
    </submittedName>
</protein>
<dbReference type="Proteomes" id="UP000828390">
    <property type="component" value="Unassembled WGS sequence"/>
</dbReference>